<comment type="subcellular location">
    <subcellularLocation>
        <location evidence="1">Cell outer membrane</location>
    </subcellularLocation>
</comment>
<sequence>MSTRILSLYILFMLLVTEGRGQDILTPEDAIRVTLENNYDIRLAENSYEADQLGVSAGFAGMLPRVNLVLNDNNSIQTLDQTRTDGTERSLSNAKNNNLNYGVALDWTVFDGLKMFARHEQLQELEKLGETELKQAILTNVSNVLITYYDVVQQQQQLAVLDSTLVISRQRVELAQNRFTIGKASKLELLNAKVDLNTDQTLKLKQQESYNNTKIRLNELLARDGKTDFQVVDEMTVDKELFLPELEVLAKERNPELLTRIISKQIAELELKQVKANRYPVITASTGYNFSRTESSLGFVTNSNSHGWNYGFSVSMNVFDGFNQNRSEKIAKIAIDNNELMIAQQKQALLSQLGTAFQTYQTNLGLIVLEHRNETIAKENLDITMEKYKIGTITTMEFRTAQLNHINAQLRHSEAVLQAKLSEITLKAISGSLSF</sequence>
<protein>
    <submittedName>
        <fullName evidence="8">Outer membrane protein TolC</fullName>
    </submittedName>
</protein>
<accession>A0A1K1REN7</accession>
<dbReference type="AlphaFoldDB" id="A0A1K1REN7"/>
<dbReference type="RefSeq" id="WP_072318711.1">
    <property type="nucleotide sequence ID" value="NZ_FPJE01000023.1"/>
</dbReference>
<evidence type="ECO:0000256" key="3">
    <source>
        <dbReference type="ARBA" id="ARBA00022448"/>
    </source>
</evidence>
<evidence type="ECO:0000256" key="4">
    <source>
        <dbReference type="ARBA" id="ARBA00022452"/>
    </source>
</evidence>
<keyword evidence="9" id="KW-1185">Reference proteome</keyword>
<dbReference type="SUPFAM" id="SSF56954">
    <property type="entry name" value="Outer membrane efflux proteins (OEP)"/>
    <property type="match status" value="1"/>
</dbReference>
<evidence type="ECO:0000313" key="8">
    <source>
        <dbReference type="EMBL" id="SFW70417.1"/>
    </source>
</evidence>
<name>A0A1K1REN7_9FLAO</name>
<dbReference type="EMBL" id="FPJE01000023">
    <property type="protein sequence ID" value="SFW70417.1"/>
    <property type="molecule type" value="Genomic_DNA"/>
</dbReference>
<organism evidence="8 9">
    <name type="scientific">Sinomicrobium oceani</name>
    <dbReference type="NCBI Taxonomy" id="1150368"/>
    <lineage>
        <taxon>Bacteria</taxon>
        <taxon>Pseudomonadati</taxon>
        <taxon>Bacteroidota</taxon>
        <taxon>Flavobacteriia</taxon>
        <taxon>Flavobacteriales</taxon>
        <taxon>Flavobacteriaceae</taxon>
        <taxon>Sinomicrobium</taxon>
    </lineage>
</organism>
<dbReference type="STRING" id="1150368.SAMN02927921_03463"/>
<evidence type="ECO:0000256" key="1">
    <source>
        <dbReference type="ARBA" id="ARBA00004442"/>
    </source>
</evidence>
<dbReference type="GO" id="GO:0015562">
    <property type="term" value="F:efflux transmembrane transporter activity"/>
    <property type="evidence" value="ECO:0007669"/>
    <property type="project" value="InterPro"/>
</dbReference>
<dbReference type="Gene3D" id="1.20.1600.10">
    <property type="entry name" value="Outer membrane efflux proteins (OEP)"/>
    <property type="match status" value="1"/>
</dbReference>
<keyword evidence="5" id="KW-0812">Transmembrane</keyword>
<keyword evidence="4" id="KW-1134">Transmembrane beta strand</keyword>
<evidence type="ECO:0000256" key="5">
    <source>
        <dbReference type="ARBA" id="ARBA00022692"/>
    </source>
</evidence>
<evidence type="ECO:0000313" key="9">
    <source>
        <dbReference type="Proteomes" id="UP000182248"/>
    </source>
</evidence>
<evidence type="ECO:0000256" key="2">
    <source>
        <dbReference type="ARBA" id="ARBA00007613"/>
    </source>
</evidence>
<comment type="similarity">
    <text evidence="2">Belongs to the outer membrane factor (OMF) (TC 1.B.17) family.</text>
</comment>
<keyword evidence="3" id="KW-0813">Transport</keyword>
<dbReference type="Pfam" id="PF02321">
    <property type="entry name" value="OEP"/>
    <property type="match status" value="2"/>
</dbReference>
<dbReference type="PANTHER" id="PTHR30026">
    <property type="entry name" value="OUTER MEMBRANE PROTEIN TOLC"/>
    <property type="match status" value="1"/>
</dbReference>
<evidence type="ECO:0000256" key="7">
    <source>
        <dbReference type="ARBA" id="ARBA00023237"/>
    </source>
</evidence>
<gene>
    <name evidence="8" type="ORF">SAMN02927921_03463</name>
</gene>
<dbReference type="GO" id="GO:0009279">
    <property type="term" value="C:cell outer membrane"/>
    <property type="evidence" value="ECO:0007669"/>
    <property type="project" value="UniProtKB-SubCell"/>
</dbReference>
<proteinExistence type="inferred from homology"/>
<dbReference type="InterPro" id="IPR051906">
    <property type="entry name" value="TolC-like"/>
</dbReference>
<dbReference type="PANTHER" id="PTHR30026:SF20">
    <property type="entry name" value="OUTER MEMBRANE PROTEIN TOLC"/>
    <property type="match status" value="1"/>
</dbReference>
<keyword evidence="7" id="KW-0998">Cell outer membrane</keyword>
<dbReference type="GO" id="GO:1990281">
    <property type="term" value="C:efflux pump complex"/>
    <property type="evidence" value="ECO:0007669"/>
    <property type="project" value="TreeGrafter"/>
</dbReference>
<reference evidence="8 9" key="1">
    <citation type="submission" date="2016-11" db="EMBL/GenBank/DDBJ databases">
        <authorList>
            <person name="Jaros S."/>
            <person name="Januszkiewicz K."/>
            <person name="Wedrychowicz H."/>
        </authorList>
    </citation>
    <scope>NUCLEOTIDE SEQUENCE [LARGE SCALE GENOMIC DNA]</scope>
    <source>
        <strain evidence="8 9">CGMCC 1.12145</strain>
    </source>
</reference>
<dbReference type="OrthoDB" id="9771205at2"/>
<keyword evidence="6" id="KW-0472">Membrane</keyword>
<evidence type="ECO:0000256" key="6">
    <source>
        <dbReference type="ARBA" id="ARBA00023136"/>
    </source>
</evidence>
<dbReference type="GO" id="GO:0015288">
    <property type="term" value="F:porin activity"/>
    <property type="evidence" value="ECO:0007669"/>
    <property type="project" value="TreeGrafter"/>
</dbReference>
<dbReference type="InterPro" id="IPR003423">
    <property type="entry name" value="OMP_efflux"/>
</dbReference>
<dbReference type="Proteomes" id="UP000182248">
    <property type="component" value="Unassembled WGS sequence"/>
</dbReference>